<evidence type="ECO:0000256" key="1">
    <source>
        <dbReference type="SAM" id="MobiDB-lite"/>
    </source>
</evidence>
<dbReference type="Proteomes" id="UP000027345">
    <property type="component" value="Unassembled WGS sequence"/>
</dbReference>
<evidence type="ECO:0000313" key="3">
    <source>
        <dbReference type="Proteomes" id="UP000027345"/>
    </source>
</evidence>
<evidence type="ECO:0000313" key="2">
    <source>
        <dbReference type="EMBL" id="KDN22774.1"/>
    </source>
</evidence>
<organism evidence="2 3">
    <name type="scientific">Amycolatopsis rifamycinica</name>
    <dbReference type="NCBI Taxonomy" id="287986"/>
    <lineage>
        <taxon>Bacteria</taxon>
        <taxon>Bacillati</taxon>
        <taxon>Actinomycetota</taxon>
        <taxon>Actinomycetes</taxon>
        <taxon>Pseudonocardiales</taxon>
        <taxon>Pseudonocardiaceae</taxon>
        <taxon>Amycolatopsis</taxon>
    </lineage>
</organism>
<gene>
    <name evidence="2" type="ORF">DV20_06985</name>
</gene>
<dbReference type="EMBL" id="JMQI01000014">
    <property type="protein sequence ID" value="KDN22774.1"/>
    <property type="molecule type" value="Genomic_DNA"/>
</dbReference>
<name>A0A066UF51_9PSEU</name>
<dbReference type="AlphaFoldDB" id="A0A066UF51"/>
<sequence length="87" mass="9512">MPDQESTPQQHRHHRRRANGAARGAFTEARRAGLVQRHLRKLHHLSRRGTADPPPVRRPDGVPFDRTPPAPAPAPVPSAPPSTSEAA</sequence>
<keyword evidence="3" id="KW-1185">Reference proteome</keyword>
<feature type="region of interest" description="Disordered" evidence="1">
    <location>
        <begin position="1"/>
        <end position="87"/>
    </location>
</feature>
<reference evidence="2 3" key="1">
    <citation type="submission" date="2014-05" db="EMBL/GenBank/DDBJ databases">
        <title>Draft genome sequence of Amycolatopsis rifamycinica DSM 46095.</title>
        <authorList>
            <person name="Lal R."/>
            <person name="Saxena A."/>
            <person name="Kumari R."/>
            <person name="Mukherjee U."/>
            <person name="Singh P."/>
            <person name="Sangwan N."/>
            <person name="Mahato N.K."/>
        </authorList>
    </citation>
    <scope>NUCLEOTIDE SEQUENCE [LARGE SCALE GENOMIC DNA]</scope>
    <source>
        <strain evidence="2 3">DSM 46095</strain>
    </source>
</reference>
<feature type="compositionally biased region" description="Basic residues" evidence="1">
    <location>
        <begin position="37"/>
        <end position="47"/>
    </location>
</feature>
<protein>
    <submittedName>
        <fullName evidence="2">Uncharacterized protein</fullName>
    </submittedName>
</protein>
<feature type="compositionally biased region" description="Pro residues" evidence="1">
    <location>
        <begin position="66"/>
        <end position="80"/>
    </location>
</feature>
<comment type="caution">
    <text evidence="2">The sequence shown here is derived from an EMBL/GenBank/DDBJ whole genome shotgun (WGS) entry which is preliminary data.</text>
</comment>
<proteinExistence type="predicted"/>
<dbReference type="RefSeq" id="WP_043777423.1">
    <property type="nucleotide sequence ID" value="NZ_JMQI01000014.1"/>
</dbReference>
<accession>A0A066UF51</accession>